<evidence type="ECO:0000256" key="1">
    <source>
        <dbReference type="PROSITE-ProRule" id="PRU00277"/>
    </source>
</evidence>
<dbReference type="InterPro" id="IPR005793">
    <property type="entry name" value="Formyl_trans_C"/>
</dbReference>
<reference evidence="3" key="1">
    <citation type="submission" date="2023-01" db="EMBL/GenBank/DDBJ databases">
        <title>Long-Read Genome Assembly and Gene Model Annotations for the Rodent Malaria Parasite Plasmodium yoelii 17XNL.</title>
        <authorList>
            <person name="Mitchell G.J."/>
            <person name="Sebastian A."/>
            <person name="Albert I."/>
            <person name="Lindner S.E."/>
        </authorList>
    </citation>
    <scope>NUCLEOTIDE SEQUENCE</scope>
    <source>
        <strain evidence="3">17XNL clone 1.1</strain>
    </source>
</reference>
<dbReference type="PANTHER" id="PTHR11138">
    <property type="entry name" value="METHIONYL-TRNA FORMYLTRANSFERASE"/>
    <property type="match status" value="1"/>
</dbReference>
<organism evidence="3 4">
    <name type="scientific">Plasmodium yoelii yoelii</name>
    <dbReference type="NCBI Taxonomy" id="73239"/>
    <lineage>
        <taxon>Eukaryota</taxon>
        <taxon>Sar</taxon>
        <taxon>Alveolata</taxon>
        <taxon>Apicomplexa</taxon>
        <taxon>Aconoidasida</taxon>
        <taxon>Haemosporida</taxon>
        <taxon>Plasmodiidae</taxon>
        <taxon>Plasmodium</taxon>
        <taxon>Plasmodium (Vinckeia)</taxon>
    </lineage>
</organism>
<dbReference type="Pfam" id="PF02911">
    <property type="entry name" value="Formyl_trans_C"/>
    <property type="match status" value="1"/>
</dbReference>
<dbReference type="GO" id="GO:0003755">
    <property type="term" value="F:peptidyl-prolyl cis-trans isomerase activity"/>
    <property type="evidence" value="ECO:0007669"/>
    <property type="project" value="UniProtKB-KW"/>
</dbReference>
<dbReference type="Pfam" id="PF00551">
    <property type="entry name" value="Formyl_trans_N"/>
    <property type="match status" value="1"/>
</dbReference>
<evidence type="ECO:0000259" key="2">
    <source>
        <dbReference type="PROSITE" id="PS50059"/>
    </source>
</evidence>
<feature type="domain" description="PPIase FKBP-type" evidence="2">
    <location>
        <begin position="747"/>
        <end position="813"/>
    </location>
</feature>
<dbReference type="AlphaFoldDB" id="A0AAE9WUL8"/>
<dbReference type="InterPro" id="IPR002376">
    <property type="entry name" value="Formyl_transf_N"/>
</dbReference>
<dbReference type="PANTHER" id="PTHR11138:SF5">
    <property type="entry name" value="METHIONYL-TRNA FORMYLTRANSFERASE, MITOCHONDRIAL"/>
    <property type="match status" value="1"/>
</dbReference>
<protein>
    <recommendedName>
        <fullName evidence="1">peptidylprolyl isomerase</fullName>
        <ecNumber evidence="1">5.2.1.8</ecNumber>
    </recommendedName>
</protein>
<sequence length="821" mass="97478">MNIRISYVVQILLITFLRSYSYKLSYINKLSFHKKNNTIGNVNYLIKFISLKNITSHFPLKNKKNYLNLLKFGVNNWENNSGNNGNKSGKNIRDNENIRTKWSIKCFECPSKNFNLDQINKIDLTHIFYKEKKYSFFKPSKRPLYYIYTNKYKRSIIYQKNVLAKLAIYSAQNLYFFNIFLEIIKIIENTLHKKIYYINIKEEFNKKKDDIIDMLHDIYKDKYLNTIYGKRKKCNNNSENKINLLFIGSNEFSSLCFKIILLIIKVLRNDIVIENVITKSPQKKGRHLLINTSPIEEDAKKNKINVFYYDKLKNNIYLLKNKQFNLGVSISFGEIFNTKFFKTINTNIYTLHPSLLPSYKGASPIQRSLLNNESLFGYTIFLTKLKIDSGTSLIKKQFLFNSHFNFNDIITILFTYGTLHFMKNIFFLSNLKLYEREPTLLSQADTDTKHPEQKYDLHSYYYNNHNDKNINLRKRDKIENLFLFPHSQSNQFNNSMNLSQKCLNSNNVSYEYYTNNWYAPKIKVEEKYVCFFCFTSLYIHNKVRSFINWPKAECTLFLLHDNKIQKIEAKLIKTSYNLPNSQNDNIYEHTPFNTIDDHKCFDGIPRKYAIFDKECINILCKNNTLLKIYKLQRKNKQIVDAITFINSINRGLDNTKKYSHKICLFNRRKKQIFTKFHNFCNIFFVSLNLYIVKKYILSKNIRISYLEDRGDAYLQKKYRTDTKFLRTESGILYKDLLDGEGDPIEEGDIVYIHYQGKTTNDFRIIQSTFKSIIPPKIKAGVYDKNHIKAIYEIVIGMKKHTRRQCIVPPHLAYPIHFPNQV</sequence>
<dbReference type="GO" id="GO:0005739">
    <property type="term" value="C:mitochondrion"/>
    <property type="evidence" value="ECO:0007669"/>
    <property type="project" value="TreeGrafter"/>
</dbReference>
<dbReference type="InterPro" id="IPR037022">
    <property type="entry name" value="Formyl_trans_C_sf"/>
</dbReference>
<dbReference type="Gene3D" id="3.40.50.170">
    <property type="entry name" value="Formyl transferase, N-terminal domain"/>
    <property type="match status" value="1"/>
</dbReference>
<dbReference type="InterPro" id="IPR001179">
    <property type="entry name" value="PPIase_FKBP_dom"/>
</dbReference>
<dbReference type="Gene3D" id="3.10.50.40">
    <property type="match status" value="1"/>
</dbReference>
<name>A0AAE9WUL8_PLAYO</name>
<keyword evidence="1" id="KW-0697">Rotamase</keyword>
<dbReference type="Pfam" id="PF00254">
    <property type="entry name" value="FKBP_C"/>
    <property type="match status" value="1"/>
</dbReference>
<evidence type="ECO:0000313" key="4">
    <source>
        <dbReference type="Proteomes" id="UP001054126"/>
    </source>
</evidence>
<comment type="catalytic activity">
    <reaction evidence="1">
        <text>[protein]-peptidylproline (omega=180) = [protein]-peptidylproline (omega=0)</text>
        <dbReference type="Rhea" id="RHEA:16237"/>
        <dbReference type="Rhea" id="RHEA-COMP:10747"/>
        <dbReference type="Rhea" id="RHEA-COMP:10748"/>
        <dbReference type="ChEBI" id="CHEBI:83833"/>
        <dbReference type="ChEBI" id="CHEBI:83834"/>
        <dbReference type="EC" id="5.2.1.8"/>
    </reaction>
</comment>
<dbReference type="EC" id="5.2.1.8" evidence="1"/>
<keyword evidence="1" id="KW-0413">Isomerase</keyword>
<gene>
    <name evidence="3" type="ORF">Py17XNL_001400984</name>
</gene>
<dbReference type="InterPro" id="IPR036477">
    <property type="entry name" value="Formyl_transf_N_sf"/>
</dbReference>
<evidence type="ECO:0000313" key="3">
    <source>
        <dbReference type="EMBL" id="WBY60693.1"/>
    </source>
</evidence>
<accession>A0AAE9WUL8</accession>
<dbReference type="InterPro" id="IPR046357">
    <property type="entry name" value="PPIase_dom_sf"/>
</dbReference>
<dbReference type="SUPFAM" id="SSF53328">
    <property type="entry name" value="Formyltransferase"/>
    <property type="match status" value="1"/>
</dbReference>
<proteinExistence type="predicted"/>
<dbReference type="EMBL" id="CP115538">
    <property type="protein sequence ID" value="WBY60693.1"/>
    <property type="molecule type" value="Genomic_DNA"/>
</dbReference>
<dbReference type="GO" id="GO:0004479">
    <property type="term" value="F:methionyl-tRNA formyltransferase activity"/>
    <property type="evidence" value="ECO:0007669"/>
    <property type="project" value="TreeGrafter"/>
</dbReference>
<dbReference type="Gene3D" id="3.10.25.10">
    <property type="entry name" value="Formyl transferase, C-terminal domain"/>
    <property type="match status" value="1"/>
</dbReference>
<dbReference type="SUPFAM" id="SSF54534">
    <property type="entry name" value="FKBP-like"/>
    <property type="match status" value="1"/>
</dbReference>
<dbReference type="Proteomes" id="UP001054126">
    <property type="component" value="Chromosome 14"/>
</dbReference>
<dbReference type="PROSITE" id="PS50059">
    <property type="entry name" value="FKBP_PPIASE"/>
    <property type="match status" value="1"/>
</dbReference>